<evidence type="ECO:0000256" key="1">
    <source>
        <dbReference type="ARBA" id="ARBA00022490"/>
    </source>
</evidence>
<feature type="binding site" evidence="8">
    <location>
        <begin position="14"/>
        <end position="16"/>
    </location>
    <ligand>
        <name>GTP</name>
        <dbReference type="ChEBI" id="CHEBI:37565"/>
    </ligand>
</feature>
<comment type="cofactor">
    <cofactor evidence="8">
        <name>Mg(2+)</name>
        <dbReference type="ChEBI" id="CHEBI:18420"/>
    </cofactor>
</comment>
<evidence type="ECO:0000256" key="8">
    <source>
        <dbReference type="HAMAP-Rule" id="MF_00316"/>
    </source>
</evidence>
<dbReference type="PANTHER" id="PTHR19136">
    <property type="entry name" value="MOLYBDENUM COFACTOR GUANYLYLTRANSFERASE"/>
    <property type="match status" value="1"/>
</dbReference>
<sequence>MSNLQIQEIPCVILCGGKSSRMGVNKALLQFGHQTLVEYMYAKCHQLFAETYLVCKEHYGLLDPRVILEPQGIFAPLVGINTAFETLKSQKIFVISVDVPFFSIACCRDMFVFLEQYEIVFARSQGHSHYLCGFYDLAILPKLQAQLKQQNYRMSDLVSQTRHIGVFFDDEAMFANLNTPQDYQQALARIANG</sequence>
<dbReference type="EC" id="2.7.7.77" evidence="8"/>
<dbReference type="InterPro" id="IPR013482">
    <property type="entry name" value="Molybde_CF_guanTrfase"/>
</dbReference>
<evidence type="ECO:0000313" key="10">
    <source>
        <dbReference type="EMBL" id="ANV98129.1"/>
    </source>
</evidence>
<feature type="binding site" evidence="8">
    <location>
        <position position="98"/>
    </location>
    <ligand>
        <name>Mg(2+)</name>
        <dbReference type="ChEBI" id="CHEBI:18420"/>
    </ligand>
</feature>
<feature type="binding site" evidence="8">
    <location>
        <position position="26"/>
    </location>
    <ligand>
        <name>GTP</name>
        <dbReference type="ChEBI" id="CHEBI:37565"/>
    </ligand>
</feature>
<feature type="domain" description="MobA-like NTP transferase" evidence="9">
    <location>
        <begin position="11"/>
        <end position="153"/>
    </location>
</feature>
<dbReference type="CDD" id="cd02503">
    <property type="entry name" value="MobA"/>
    <property type="match status" value="1"/>
</dbReference>
<keyword evidence="6 8" id="KW-0342">GTP-binding</keyword>
<organism evidence="10 11">
    <name type="scientific">Helicobacter enhydrae</name>
    <dbReference type="NCBI Taxonomy" id="222136"/>
    <lineage>
        <taxon>Bacteria</taxon>
        <taxon>Pseudomonadati</taxon>
        <taxon>Campylobacterota</taxon>
        <taxon>Epsilonproteobacteria</taxon>
        <taxon>Campylobacterales</taxon>
        <taxon>Helicobacteraceae</taxon>
        <taxon>Helicobacter</taxon>
    </lineage>
</organism>
<comment type="subcellular location">
    <subcellularLocation>
        <location evidence="8">Cytoplasm</location>
    </subcellularLocation>
</comment>
<evidence type="ECO:0000256" key="2">
    <source>
        <dbReference type="ARBA" id="ARBA00022679"/>
    </source>
</evidence>
<evidence type="ECO:0000256" key="7">
    <source>
        <dbReference type="ARBA" id="ARBA00023150"/>
    </source>
</evidence>
<dbReference type="InterPro" id="IPR029044">
    <property type="entry name" value="Nucleotide-diphossugar_trans"/>
</dbReference>
<dbReference type="STRING" id="222136.BBW65_04635"/>
<comment type="similarity">
    <text evidence="8">Belongs to the MobA family.</text>
</comment>
<evidence type="ECO:0000256" key="6">
    <source>
        <dbReference type="ARBA" id="ARBA00023134"/>
    </source>
</evidence>
<evidence type="ECO:0000256" key="5">
    <source>
        <dbReference type="ARBA" id="ARBA00022842"/>
    </source>
</evidence>
<accession>A0A1B1U5U4</accession>
<dbReference type="Gene3D" id="3.90.550.10">
    <property type="entry name" value="Spore Coat Polysaccharide Biosynthesis Protein SpsA, Chain A"/>
    <property type="match status" value="1"/>
</dbReference>
<proteinExistence type="inferred from homology"/>
<dbReference type="GO" id="GO:0061603">
    <property type="term" value="F:molybdenum cofactor guanylyltransferase activity"/>
    <property type="evidence" value="ECO:0007669"/>
    <property type="project" value="UniProtKB-EC"/>
</dbReference>
<evidence type="ECO:0000256" key="3">
    <source>
        <dbReference type="ARBA" id="ARBA00022723"/>
    </source>
</evidence>
<protein>
    <recommendedName>
        <fullName evidence="8">Probable molybdenum cofactor guanylyltransferase</fullName>
        <shortName evidence="8">MoCo guanylyltransferase</shortName>
        <ecNumber evidence="8">2.7.7.77</ecNumber>
    </recommendedName>
    <alternativeName>
        <fullName evidence="8">GTP:molybdopterin guanylyltransferase</fullName>
    </alternativeName>
    <alternativeName>
        <fullName evidence="8">Mo-MPT guanylyltransferase</fullName>
    </alternativeName>
    <alternativeName>
        <fullName evidence="8">Molybdopterin guanylyltransferase</fullName>
    </alternativeName>
    <alternativeName>
        <fullName evidence="8">Molybdopterin-guanine dinucleotide synthase</fullName>
        <shortName evidence="8">MGD synthase</shortName>
    </alternativeName>
</protein>
<dbReference type="HAMAP" id="MF_00316">
    <property type="entry name" value="MobA"/>
    <property type="match status" value="1"/>
</dbReference>
<evidence type="ECO:0000259" key="9">
    <source>
        <dbReference type="Pfam" id="PF12804"/>
    </source>
</evidence>
<dbReference type="InterPro" id="IPR025877">
    <property type="entry name" value="MobA-like_NTP_Trfase"/>
</dbReference>
<dbReference type="GO" id="GO:0005525">
    <property type="term" value="F:GTP binding"/>
    <property type="evidence" value="ECO:0007669"/>
    <property type="project" value="UniProtKB-UniRule"/>
</dbReference>
<comment type="domain">
    <text evidence="8">The N-terminal domain determines nucleotide recognition and specific binding, while the C-terminal domain determines the specific binding to the target protein.</text>
</comment>
<evidence type="ECO:0000256" key="4">
    <source>
        <dbReference type="ARBA" id="ARBA00022741"/>
    </source>
</evidence>
<reference evidence="11" key="1">
    <citation type="submission" date="2016-07" db="EMBL/GenBank/DDBJ databases">
        <authorList>
            <person name="Florea S."/>
            <person name="Webb J.S."/>
            <person name="Jaromczyk J."/>
            <person name="Schardl C.L."/>
        </authorList>
    </citation>
    <scope>NUCLEOTIDE SEQUENCE [LARGE SCALE GENOMIC DNA]</scope>
    <source>
        <strain evidence="11">MIT 01-6242</strain>
    </source>
</reference>
<keyword evidence="1 8" id="KW-0963">Cytoplasm</keyword>
<comment type="caution">
    <text evidence="8">Lacks conserved residue(s) required for the propagation of feature annotation.</text>
</comment>
<dbReference type="EMBL" id="CP016503">
    <property type="protein sequence ID" value="ANV98129.1"/>
    <property type="molecule type" value="Genomic_DNA"/>
</dbReference>
<keyword evidence="5 8" id="KW-0460">Magnesium</keyword>
<dbReference type="PANTHER" id="PTHR19136:SF81">
    <property type="entry name" value="MOLYBDENUM COFACTOR GUANYLYLTRANSFERASE"/>
    <property type="match status" value="1"/>
</dbReference>
<gene>
    <name evidence="8" type="primary">mobA</name>
    <name evidence="10" type="ORF">BBW65_04635</name>
</gene>
<dbReference type="Pfam" id="PF12804">
    <property type="entry name" value="NTP_transf_3"/>
    <property type="match status" value="1"/>
</dbReference>
<feature type="binding site" evidence="8">
    <location>
        <position position="98"/>
    </location>
    <ligand>
        <name>GTP</name>
        <dbReference type="ChEBI" id="CHEBI:37565"/>
    </ligand>
</feature>
<dbReference type="AlphaFoldDB" id="A0A1B1U5U4"/>
<keyword evidence="2 8" id="KW-0808">Transferase</keyword>
<dbReference type="GO" id="GO:0005737">
    <property type="term" value="C:cytoplasm"/>
    <property type="evidence" value="ECO:0007669"/>
    <property type="project" value="UniProtKB-SubCell"/>
</dbReference>
<dbReference type="NCBIfam" id="NF001837">
    <property type="entry name" value="PRK00560.1"/>
    <property type="match status" value="1"/>
</dbReference>
<keyword evidence="3 8" id="KW-0479">Metal-binding</keyword>
<evidence type="ECO:0000313" key="11">
    <source>
        <dbReference type="Proteomes" id="UP000092884"/>
    </source>
</evidence>
<keyword evidence="7 8" id="KW-0501">Molybdenum cofactor biosynthesis</keyword>
<keyword evidence="11" id="KW-1185">Reference proteome</keyword>
<dbReference type="KEGG" id="het:BBW65_04635"/>
<comment type="function">
    <text evidence="8">Transfers a GMP moiety from GTP to Mo-molybdopterin (Mo-MPT) cofactor (Moco or molybdenum cofactor) to form Mo-molybdopterin guanine dinucleotide (Mo-MGD) cofactor.</text>
</comment>
<dbReference type="GO" id="GO:0046872">
    <property type="term" value="F:metal ion binding"/>
    <property type="evidence" value="ECO:0007669"/>
    <property type="project" value="UniProtKB-KW"/>
</dbReference>
<dbReference type="RefSeq" id="WP_066340404.1">
    <property type="nucleotide sequence ID" value="NZ_CP016503.1"/>
</dbReference>
<dbReference type="SUPFAM" id="SSF53448">
    <property type="entry name" value="Nucleotide-diphospho-sugar transferases"/>
    <property type="match status" value="1"/>
</dbReference>
<dbReference type="GO" id="GO:1902758">
    <property type="term" value="P:bis(molybdopterin guanine dinucleotide)molybdenum biosynthetic process"/>
    <property type="evidence" value="ECO:0007669"/>
    <property type="project" value="TreeGrafter"/>
</dbReference>
<comment type="catalytic activity">
    <reaction evidence="8">
        <text>Mo-molybdopterin + GTP + H(+) = Mo-molybdopterin guanine dinucleotide + diphosphate</text>
        <dbReference type="Rhea" id="RHEA:34243"/>
        <dbReference type="ChEBI" id="CHEBI:15378"/>
        <dbReference type="ChEBI" id="CHEBI:33019"/>
        <dbReference type="ChEBI" id="CHEBI:37565"/>
        <dbReference type="ChEBI" id="CHEBI:71302"/>
        <dbReference type="ChEBI" id="CHEBI:71310"/>
        <dbReference type="EC" id="2.7.7.77"/>
    </reaction>
</comment>
<dbReference type="Proteomes" id="UP000092884">
    <property type="component" value="Chromosome"/>
</dbReference>
<name>A0A1B1U5U4_9HELI</name>
<keyword evidence="4 8" id="KW-0547">Nucleotide-binding</keyword>